<accession>I0JLE4</accession>
<dbReference type="Proteomes" id="UP000007397">
    <property type="component" value="Chromosome"/>
</dbReference>
<dbReference type="STRING" id="866895.HBHAL_2616"/>
<dbReference type="EMBL" id="HE717023">
    <property type="protein sequence ID" value="CCG44964.1"/>
    <property type="molecule type" value="Genomic_DNA"/>
</dbReference>
<keyword evidence="1" id="KW-0812">Transmembrane</keyword>
<name>I0JLE4_HALH3</name>
<dbReference type="PATRIC" id="fig|866895.3.peg.1632"/>
<dbReference type="HOGENOM" id="CLU_3234346_0_0_9"/>
<keyword evidence="1" id="KW-0472">Membrane</keyword>
<dbReference type="KEGG" id="hhd:HBHAL_2616"/>
<dbReference type="AlphaFoldDB" id="I0JLE4"/>
<evidence type="ECO:0000313" key="2">
    <source>
        <dbReference type="EMBL" id="CCG44964.1"/>
    </source>
</evidence>
<protein>
    <submittedName>
        <fullName evidence="2">Uncharacterized protein</fullName>
    </submittedName>
</protein>
<evidence type="ECO:0000313" key="3">
    <source>
        <dbReference type="Proteomes" id="UP000007397"/>
    </source>
</evidence>
<sequence>MASLFLFVVVPLLFLTVISLLVNVKRRTEKIENKLNKMYQNEE</sequence>
<keyword evidence="1" id="KW-1133">Transmembrane helix</keyword>
<proteinExistence type="predicted"/>
<keyword evidence="3" id="KW-1185">Reference proteome</keyword>
<gene>
    <name evidence="2" type="ordered locus">HBHAL_2616</name>
</gene>
<organism evidence="2 3">
    <name type="scientific">Halobacillus halophilus (strain ATCC 35676 / DSM 2266 / JCM 20832 / KCTC 3685 / LMG 17431 / NBRC 102448 / NCIMB 2269)</name>
    <name type="common">Sporosarcina halophila</name>
    <dbReference type="NCBI Taxonomy" id="866895"/>
    <lineage>
        <taxon>Bacteria</taxon>
        <taxon>Bacillati</taxon>
        <taxon>Bacillota</taxon>
        <taxon>Bacilli</taxon>
        <taxon>Bacillales</taxon>
        <taxon>Bacillaceae</taxon>
        <taxon>Halobacillus</taxon>
    </lineage>
</organism>
<feature type="transmembrane region" description="Helical" evidence="1">
    <location>
        <begin position="6"/>
        <end position="24"/>
    </location>
</feature>
<reference evidence="2 3" key="1">
    <citation type="journal article" date="2013" name="Environ. Microbiol.">
        <title>Chloride and organic osmolytes: a hybrid strategy to cope with elevated salinities by the moderately halophilic, chloride-dependent bacterium Halobacillus halophilus.</title>
        <authorList>
            <person name="Saum S.H."/>
            <person name="Pfeiffer F."/>
            <person name="Palm P."/>
            <person name="Rampp M."/>
            <person name="Schuster S.C."/>
            <person name="Muller V."/>
            <person name="Oesterhelt D."/>
        </authorList>
    </citation>
    <scope>NUCLEOTIDE SEQUENCE [LARGE SCALE GENOMIC DNA]</scope>
    <source>
        <strain evidence="3">ATCC 35676 / DSM 2266 / JCM 20832 / KCTC 3685 / LMG 17431 / NBRC 102448 / NCIMB 2269</strain>
    </source>
</reference>
<evidence type="ECO:0000256" key="1">
    <source>
        <dbReference type="SAM" id="Phobius"/>
    </source>
</evidence>